<proteinExistence type="predicted"/>
<dbReference type="Proteomes" id="UP000053235">
    <property type="component" value="Unassembled WGS sequence"/>
</dbReference>
<dbReference type="AlphaFoldDB" id="A0A0M7AHP7"/>
<keyword evidence="1" id="KW-1133">Transmembrane helix</keyword>
<accession>A0A0M7AHP7</accession>
<dbReference type="InterPro" id="IPR018666">
    <property type="entry name" value="DUF2125"/>
</dbReference>
<dbReference type="RefSeq" id="WP_055673047.1">
    <property type="nucleotide sequence ID" value="NZ_CXWD01000016.1"/>
</dbReference>
<sequence>MSSDTAAGKTPSKRKYLLLTGFIIIVVAGWSGAWAYGRTVLADQLDLQFGRFSEQGTEVTCNDLTIGGYPWRYEIRCDDLKSLDLSGSESAVGGLTAVALVYNPWHVILEAATPAAVSLPLAGVSGELTWETARASARYSTEALGKVDVVVTKPALTVQNPAAEARILSEKAEFHLRPSPETTGAVDGFFSIDGLKVDQLPSLTNPVDARMHLQVLNGAPLLSGADLRSLVLANGGELPVRLVLAEVALGASRFGSRGDLTVNGAGALSGTLTLTLVQPGDMLNSIRPLFPPDSNEFSIVESLLSSLQPTGTDHHGDPAIEIPLLIDNGLMRMGFVTLGRIPPLFQTGS</sequence>
<evidence type="ECO:0000256" key="1">
    <source>
        <dbReference type="SAM" id="Phobius"/>
    </source>
</evidence>
<keyword evidence="1" id="KW-0472">Membrane</keyword>
<dbReference type="Pfam" id="PF09898">
    <property type="entry name" value="DUF2125"/>
    <property type="match status" value="1"/>
</dbReference>
<keyword evidence="1" id="KW-0812">Transmembrane</keyword>
<gene>
    <name evidence="2" type="ORF">LAX5112_03709</name>
</gene>
<reference evidence="3" key="1">
    <citation type="submission" date="2015-07" db="EMBL/GenBank/DDBJ databases">
        <authorList>
            <person name="Rodrigo-Torres Lidia"/>
            <person name="Arahal R.David."/>
        </authorList>
    </citation>
    <scope>NUCLEOTIDE SEQUENCE [LARGE SCALE GENOMIC DNA]</scope>
    <source>
        <strain evidence="3">CECT 5112</strain>
    </source>
</reference>
<evidence type="ECO:0000313" key="3">
    <source>
        <dbReference type="Proteomes" id="UP000053235"/>
    </source>
</evidence>
<keyword evidence="3" id="KW-1185">Reference proteome</keyword>
<name>A0A0M7AHP7_9HYPH</name>
<dbReference type="EMBL" id="CXWD01000016">
    <property type="protein sequence ID" value="CTQ73962.1"/>
    <property type="molecule type" value="Genomic_DNA"/>
</dbReference>
<protein>
    <recommendedName>
        <fullName evidence="4">DUF2125 domain-containing protein</fullName>
    </recommendedName>
</protein>
<feature type="transmembrane region" description="Helical" evidence="1">
    <location>
        <begin position="16"/>
        <end position="36"/>
    </location>
</feature>
<evidence type="ECO:0000313" key="2">
    <source>
        <dbReference type="EMBL" id="CTQ73962.1"/>
    </source>
</evidence>
<dbReference type="STRING" id="388408.LAX5112_03709"/>
<organism evidence="2 3">
    <name type="scientific">Roseibium alexandrii</name>
    <dbReference type="NCBI Taxonomy" id="388408"/>
    <lineage>
        <taxon>Bacteria</taxon>
        <taxon>Pseudomonadati</taxon>
        <taxon>Pseudomonadota</taxon>
        <taxon>Alphaproteobacteria</taxon>
        <taxon>Hyphomicrobiales</taxon>
        <taxon>Stappiaceae</taxon>
        <taxon>Roseibium</taxon>
    </lineage>
</organism>
<evidence type="ECO:0008006" key="4">
    <source>
        <dbReference type="Google" id="ProtNLM"/>
    </source>
</evidence>